<evidence type="ECO:0000256" key="5">
    <source>
        <dbReference type="ARBA" id="ARBA00023054"/>
    </source>
</evidence>
<evidence type="ECO:0000259" key="11">
    <source>
        <dbReference type="PROSITE" id="PS51041"/>
    </source>
</evidence>
<keyword evidence="13" id="KW-1185">Reference proteome</keyword>
<comment type="subcellular location">
    <subcellularLocation>
        <location evidence="1">Secreted</location>
        <location evidence="1">Extracellular space</location>
        <location evidence="1">Extracellular matrix</location>
    </subcellularLocation>
</comment>
<dbReference type="PROSITE" id="PS50871">
    <property type="entry name" value="C1Q"/>
    <property type="match status" value="1"/>
</dbReference>
<evidence type="ECO:0000256" key="2">
    <source>
        <dbReference type="ARBA" id="ARBA00022525"/>
    </source>
</evidence>
<dbReference type="Pfam" id="PF01391">
    <property type="entry name" value="Collagen"/>
    <property type="match status" value="1"/>
</dbReference>
<keyword evidence="2" id="KW-0964">Secreted</keyword>
<dbReference type="InterPro" id="IPR008160">
    <property type="entry name" value="Collagen"/>
</dbReference>
<evidence type="ECO:0000313" key="12">
    <source>
        <dbReference type="EMBL" id="KAG5277509.1"/>
    </source>
</evidence>
<dbReference type="InterPro" id="IPR050392">
    <property type="entry name" value="Collagen/C1q_domain"/>
</dbReference>
<feature type="coiled-coil region" evidence="7">
    <location>
        <begin position="386"/>
        <end position="424"/>
    </location>
</feature>
<organism evidence="12 13">
    <name type="scientific">Alosa alosa</name>
    <name type="common">allis shad</name>
    <dbReference type="NCBI Taxonomy" id="278164"/>
    <lineage>
        <taxon>Eukaryota</taxon>
        <taxon>Metazoa</taxon>
        <taxon>Chordata</taxon>
        <taxon>Craniata</taxon>
        <taxon>Vertebrata</taxon>
        <taxon>Euteleostomi</taxon>
        <taxon>Actinopterygii</taxon>
        <taxon>Neopterygii</taxon>
        <taxon>Teleostei</taxon>
        <taxon>Clupei</taxon>
        <taxon>Clupeiformes</taxon>
        <taxon>Clupeoidei</taxon>
        <taxon>Clupeidae</taxon>
        <taxon>Alosa</taxon>
    </lineage>
</organism>
<keyword evidence="4 9" id="KW-0732">Signal</keyword>
<dbReference type="SMART" id="SM00110">
    <property type="entry name" value="C1Q"/>
    <property type="match status" value="1"/>
</dbReference>
<keyword evidence="5 7" id="KW-0175">Coiled coil</keyword>
<evidence type="ECO:0000256" key="7">
    <source>
        <dbReference type="SAM" id="Coils"/>
    </source>
</evidence>
<evidence type="ECO:0000259" key="10">
    <source>
        <dbReference type="PROSITE" id="PS50871"/>
    </source>
</evidence>
<evidence type="ECO:0000313" key="13">
    <source>
        <dbReference type="Proteomes" id="UP000823561"/>
    </source>
</evidence>
<gene>
    <name evidence="12" type="ORF">AALO_G00118440</name>
</gene>
<evidence type="ECO:0000256" key="8">
    <source>
        <dbReference type="SAM" id="MobiDB-lite"/>
    </source>
</evidence>
<keyword evidence="3" id="KW-0272">Extracellular matrix</keyword>
<protein>
    <recommendedName>
        <fullName evidence="14">EMILIN-1-like</fullName>
    </recommendedName>
</protein>
<dbReference type="Proteomes" id="UP000823561">
    <property type="component" value="Chromosome 8"/>
</dbReference>
<keyword evidence="6" id="KW-1015">Disulfide bond</keyword>
<evidence type="ECO:0000256" key="6">
    <source>
        <dbReference type="ARBA" id="ARBA00023157"/>
    </source>
</evidence>
<feature type="region of interest" description="Disordered" evidence="8">
    <location>
        <begin position="124"/>
        <end position="163"/>
    </location>
</feature>
<feature type="domain" description="EMI" evidence="11">
    <location>
        <begin position="49"/>
        <end position="124"/>
    </location>
</feature>
<feature type="region of interest" description="Disordered" evidence="8">
    <location>
        <begin position="189"/>
        <end position="209"/>
    </location>
</feature>
<dbReference type="Gene3D" id="2.60.120.40">
    <property type="match status" value="1"/>
</dbReference>
<feature type="signal peptide" evidence="9">
    <location>
        <begin position="1"/>
        <end position="18"/>
    </location>
</feature>
<proteinExistence type="predicted"/>
<dbReference type="Pfam" id="PF00386">
    <property type="entry name" value="C1q"/>
    <property type="match status" value="1"/>
</dbReference>
<evidence type="ECO:0000256" key="4">
    <source>
        <dbReference type="ARBA" id="ARBA00022729"/>
    </source>
</evidence>
<dbReference type="SUPFAM" id="SSF49842">
    <property type="entry name" value="TNF-like"/>
    <property type="match status" value="1"/>
</dbReference>
<feature type="region of interest" description="Disordered" evidence="8">
    <location>
        <begin position="852"/>
        <end position="913"/>
    </location>
</feature>
<name>A0AAV6GSQ5_9TELE</name>
<accession>A0AAV6GSQ5</accession>
<feature type="compositionally biased region" description="Gly residues" evidence="8">
    <location>
        <begin position="147"/>
        <end position="156"/>
    </location>
</feature>
<dbReference type="InterPro" id="IPR008983">
    <property type="entry name" value="Tumour_necrosis_fac-like_dom"/>
</dbReference>
<dbReference type="InterPro" id="IPR011489">
    <property type="entry name" value="EMI_domain"/>
</dbReference>
<dbReference type="InterPro" id="IPR001073">
    <property type="entry name" value="C1q_dom"/>
</dbReference>
<dbReference type="AlphaFoldDB" id="A0AAV6GSQ5"/>
<feature type="chain" id="PRO_5043585614" description="EMILIN-1-like" evidence="9">
    <location>
        <begin position="19"/>
        <end position="1057"/>
    </location>
</feature>
<dbReference type="PANTHER" id="PTHR15427:SF1">
    <property type="entry name" value="EMILIN-1"/>
    <property type="match status" value="1"/>
</dbReference>
<evidence type="ECO:0000256" key="1">
    <source>
        <dbReference type="ARBA" id="ARBA00004498"/>
    </source>
</evidence>
<feature type="compositionally biased region" description="Basic and acidic residues" evidence="8">
    <location>
        <begin position="189"/>
        <end position="198"/>
    </location>
</feature>
<sequence>MAVVVYLLLAFAFPGCMSAGGYGPRYGQLADYGQLRSVAQNGLRAASRHRNWCAYVVTKTISCVMEDGVETYVKPDYQRCAYGQCSRVVAYRTYRRPKYKVAYRMATEMEWKCCHGYSGDDCSDGPSGGTEVQTGGGGTHPSQTGHGTEGGQQGGEGRGDSDKMRQLEEKIESLTKDLYNLQSTMHGMSERLHEESRRGGQSGGRNPADAAQPLIKETIHSIQAKLDHLDNMTRVHDRTLTDINNHLVNGNGGGNELDSGSDRYSTLKEEILRELEERVALSCSACHAGVDELRRQQQEDRERIRALEKLVSSMDQHHRQSLDIIRQQVMRSQGCCDSLDDLERRLDGVERKVSSTSESYDILRTRFDKELNRTNGNGGRGSKVTEDKLNTRLRDLERRINGTVKKAEQKCSQTENNLRNSLQKELGNTRNIYNSRLDEHHSRIGRVEADVRYLQDTVYDHSGRLNHLDNITSIMTSKLTSAVSLCTESCGPQGRGRQTEDSVKTLQWRVIANEKDIKTFDTRLKDLSMSGDSLMDRVKDLSRDVNRIKTLTGDNGEHFNRIVNEVEDLARSMEDCSVCSSVQRDLQAFKNATNDALVRWQGEVTSLRNRVDNDESTCSQVCSNLQEEVGKLKEDVEKCRGQCRTAITDLNARKTDMDGHHVVTGNLGKDLRSIQGEISGFIQTFSSINDTLKGLGRTVHKHDGTITDLGNTKNQIVTEINRLQEDLDDHIEDSKVRFDNLGDDIKRFGSNLVVEMEDCRRSKEGLDKRITKMEDMCGRLDMVSDSIQKIKDGLNKHVSGLWECVNGLNATVISHGETIDIHSVDLENIHDQIHGLNSSILRILDDVQDFTHQDFVGPPGPPGPQGERGYQGLPGQRGLPGREGPQGKQGLKGPMGPPGLRGEEGPPGQDAHVPRLSFSAALTRPQTTSGTIIFDKTLVNERRAYNPRSGMFTAPVKGRYFFSAILTGHKNVKIEAVLSKSNFGIARGDSAGYQPEGLEKPMAETRLIPGSLVVFNIILPLEAGDTVCIDLVTGKLAHSVEPLTIFSGVLLYEEKDI</sequence>
<dbReference type="PANTHER" id="PTHR15427">
    <property type="entry name" value="EMILIN ELASTIN MICROFIBRIL INTERFACE-LOCATED PROTEIN ELASTIN MICROFIBRIL INTERFACER"/>
    <property type="match status" value="1"/>
</dbReference>
<reference evidence="12" key="1">
    <citation type="submission" date="2020-10" db="EMBL/GenBank/DDBJ databases">
        <title>Chromosome-scale genome assembly of the Allis shad, Alosa alosa.</title>
        <authorList>
            <person name="Margot Z."/>
            <person name="Christophe K."/>
            <person name="Cabau C."/>
            <person name="Louis A."/>
            <person name="Berthelot C."/>
            <person name="Parey E."/>
            <person name="Roest Crollius H."/>
            <person name="Montfort J."/>
            <person name="Robinson-Rechavi M."/>
            <person name="Bucao C."/>
            <person name="Bouchez O."/>
            <person name="Gislard M."/>
            <person name="Lluch J."/>
            <person name="Milhes M."/>
            <person name="Lampietro C."/>
            <person name="Lopez Roques C."/>
            <person name="Donnadieu C."/>
            <person name="Braasch I."/>
            <person name="Desvignes T."/>
            <person name="Postlethwait J."/>
            <person name="Bobe J."/>
            <person name="Guiguen Y."/>
        </authorList>
    </citation>
    <scope>NUCLEOTIDE SEQUENCE</scope>
    <source>
        <strain evidence="12">M-15738</strain>
        <tissue evidence="12">Blood</tissue>
    </source>
</reference>
<comment type="caution">
    <text evidence="12">The sequence shown here is derived from an EMBL/GenBank/DDBJ whole genome shotgun (WGS) entry which is preliminary data.</text>
</comment>
<evidence type="ECO:0000256" key="9">
    <source>
        <dbReference type="SAM" id="SignalP"/>
    </source>
</evidence>
<dbReference type="EMBL" id="JADWDJ010000008">
    <property type="protein sequence ID" value="KAG5277509.1"/>
    <property type="molecule type" value="Genomic_DNA"/>
</dbReference>
<dbReference type="PROSITE" id="PS51041">
    <property type="entry name" value="EMI"/>
    <property type="match status" value="1"/>
</dbReference>
<evidence type="ECO:0008006" key="14">
    <source>
        <dbReference type="Google" id="ProtNLM"/>
    </source>
</evidence>
<dbReference type="Pfam" id="PF07546">
    <property type="entry name" value="EMI"/>
    <property type="match status" value="1"/>
</dbReference>
<feature type="domain" description="C1q" evidence="10">
    <location>
        <begin position="911"/>
        <end position="1057"/>
    </location>
</feature>
<evidence type="ECO:0000256" key="3">
    <source>
        <dbReference type="ARBA" id="ARBA00022530"/>
    </source>
</evidence>